<dbReference type="InParanoid" id="A7SCW4"/>
<feature type="compositionally biased region" description="Basic and acidic residues" evidence="1">
    <location>
        <begin position="205"/>
        <end position="220"/>
    </location>
</feature>
<evidence type="ECO:0000259" key="2">
    <source>
        <dbReference type="PROSITE" id="PS51061"/>
    </source>
</evidence>
<dbReference type="InterPro" id="IPR034068">
    <property type="entry name" value="R3H_sperm-antigen"/>
</dbReference>
<dbReference type="InterPro" id="IPR036867">
    <property type="entry name" value="R3H_dom_sf"/>
</dbReference>
<feature type="domain" description="R3H" evidence="2">
    <location>
        <begin position="41"/>
        <end position="104"/>
    </location>
</feature>
<sequence>MDLLGSILNSMDAPPKTEDSKAREKRAKLAKLQKEERKKKADFREKVEKDVNKFINDAKRTRLKFPPMNKVQRSIVHDVAEIGGLTTFSFGEDEVDRYVMLFKKESPPPDEELEAYRNGEEYDPEVAKKKKEAQVSSLQTSEESAANMFASGVPYWPASKAPKGPGTSAGTFYKDKYKHLLGESSGKAAATTTKSNTSYGVVPSENKRDLRSIEETLNDIRKRKRHRPNEDGEGQPEDPGQK</sequence>
<dbReference type="Proteomes" id="UP000001593">
    <property type="component" value="Unassembled WGS sequence"/>
</dbReference>
<dbReference type="Pfam" id="PF01424">
    <property type="entry name" value="R3H"/>
    <property type="match status" value="1"/>
</dbReference>
<evidence type="ECO:0000313" key="4">
    <source>
        <dbReference type="Proteomes" id="UP000001593"/>
    </source>
</evidence>
<evidence type="ECO:0000313" key="3">
    <source>
        <dbReference type="EMBL" id="EDO38475.1"/>
    </source>
</evidence>
<dbReference type="SUPFAM" id="SSF82708">
    <property type="entry name" value="R3H domain"/>
    <property type="match status" value="1"/>
</dbReference>
<reference evidence="3 4" key="1">
    <citation type="journal article" date="2007" name="Science">
        <title>Sea anemone genome reveals ancestral eumetazoan gene repertoire and genomic organization.</title>
        <authorList>
            <person name="Putnam N.H."/>
            <person name="Srivastava M."/>
            <person name="Hellsten U."/>
            <person name="Dirks B."/>
            <person name="Chapman J."/>
            <person name="Salamov A."/>
            <person name="Terry A."/>
            <person name="Shapiro H."/>
            <person name="Lindquist E."/>
            <person name="Kapitonov V.V."/>
            <person name="Jurka J."/>
            <person name="Genikhovich G."/>
            <person name="Grigoriev I.V."/>
            <person name="Lucas S.M."/>
            <person name="Steele R.E."/>
            <person name="Finnerty J.R."/>
            <person name="Technau U."/>
            <person name="Martindale M.Q."/>
            <person name="Rokhsar D.S."/>
        </authorList>
    </citation>
    <scope>NUCLEOTIDE SEQUENCE [LARGE SCALE GENOMIC DNA]</scope>
    <source>
        <strain evidence="4">CH2 X CH6</strain>
    </source>
</reference>
<dbReference type="AlphaFoldDB" id="A7SCW4"/>
<dbReference type="PIRSF" id="PIRSF037943">
    <property type="entry name" value="Sperm-assoc_antigen_PAG7"/>
    <property type="match status" value="1"/>
</dbReference>
<dbReference type="SMART" id="SM00393">
    <property type="entry name" value="R3H"/>
    <property type="match status" value="1"/>
</dbReference>
<dbReference type="Gene3D" id="3.30.1370.50">
    <property type="entry name" value="R3H-like domain"/>
    <property type="match status" value="1"/>
</dbReference>
<keyword evidence="4" id="KW-1185">Reference proteome</keyword>
<feature type="region of interest" description="Disordered" evidence="1">
    <location>
        <begin position="183"/>
        <end position="242"/>
    </location>
</feature>
<gene>
    <name evidence="3" type="ORF">NEMVEDRAFT_v1g229913</name>
</gene>
<protein>
    <recommendedName>
        <fullName evidence="2">R3H domain-containing protein</fullName>
    </recommendedName>
</protein>
<dbReference type="InterPro" id="IPR001374">
    <property type="entry name" value="R3H_dom"/>
</dbReference>
<evidence type="ECO:0000256" key="1">
    <source>
        <dbReference type="SAM" id="MobiDB-lite"/>
    </source>
</evidence>
<dbReference type="PhylomeDB" id="A7SCW4"/>
<dbReference type="PANTHER" id="PTHR13498">
    <property type="entry name" value="SPERM ASSOCIATED ANTIGEN 7"/>
    <property type="match status" value="1"/>
</dbReference>
<name>A7SCW4_NEMVE</name>
<dbReference type="eggNOG" id="ENOG502QW1E">
    <property type="taxonomic scope" value="Eukaryota"/>
</dbReference>
<dbReference type="OrthoDB" id="5979509at2759"/>
<dbReference type="InterPro" id="IPR017330">
    <property type="entry name" value="SPAG7"/>
</dbReference>
<feature type="region of interest" description="Disordered" evidence="1">
    <location>
        <begin position="1"/>
        <end position="27"/>
    </location>
</feature>
<dbReference type="PANTHER" id="PTHR13498:SF3">
    <property type="entry name" value="SPERM-ASSOCIATED ANTIGEN 7"/>
    <property type="match status" value="1"/>
</dbReference>
<dbReference type="KEGG" id="nve:5510064"/>
<proteinExistence type="predicted"/>
<accession>A7SCW4</accession>
<organism evidence="3 4">
    <name type="scientific">Nematostella vectensis</name>
    <name type="common">Starlet sea anemone</name>
    <dbReference type="NCBI Taxonomy" id="45351"/>
    <lineage>
        <taxon>Eukaryota</taxon>
        <taxon>Metazoa</taxon>
        <taxon>Cnidaria</taxon>
        <taxon>Anthozoa</taxon>
        <taxon>Hexacorallia</taxon>
        <taxon>Actiniaria</taxon>
        <taxon>Edwardsiidae</taxon>
        <taxon>Nematostella</taxon>
    </lineage>
</organism>
<feature type="compositionally biased region" description="Low complexity" evidence="1">
    <location>
        <begin position="184"/>
        <end position="198"/>
    </location>
</feature>
<dbReference type="PROSITE" id="PS51061">
    <property type="entry name" value="R3H"/>
    <property type="match status" value="1"/>
</dbReference>
<dbReference type="OMA" id="NQSYGFV"/>
<dbReference type="HOGENOM" id="CLU_091198_0_0_1"/>
<dbReference type="CDD" id="cd02636">
    <property type="entry name" value="R3H_sperm-antigen"/>
    <property type="match status" value="1"/>
</dbReference>
<dbReference type="GO" id="GO:0003676">
    <property type="term" value="F:nucleic acid binding"/>
    <property type="evidence" value="ECO:0007669"/>
    <property type="project" value="UniProtKB-UniRule"/>
</dbReference>
<dbReference type="EMBL" id="DS469625">
    <property type="protein sequence ID" value="EDO38475.1"/>
    <property type="molecule type" value="Genomic_DNA"/>
</dbReference>